<protein>
    <submittedName>
        <fullName evidence="1">Uncharacterized protein</fullName>
    </submittedName>
</protein>
<dbReference type="AlphaFoldDB" id="A0A242MJW1"/>
<sequence length="533" mass="56084">MDELAMIKRRQFLGCLTAFGGSYLLTACGGGSSDGIGNAAGAVANSATNNAAVGNAVVNAATTASADGTSLPSSAKIVDNSGNVWTLSGGVVYRNGAVAGVNYNVALALWYAGTVYHQNTGGQFYSWNGSGWTACLDPRTAGISPDGATIPSGTVLIDKQGRKWTVNAGVIYRDGAVVGVNYNVALLLWYGGMMWHKNTSGQFYVWANAGGWLASTDPRISGSAAAGSFFGVNGHWDYTYTPAQIVSILKSMGCTSYRVGCSSDPSQIAAVAKLAAAFQSAGMTLLVLINQGMNDNNGNLLSSEGVAYNQAYSVGSAVANALKQYGVTMYECGNELTRQSSTVVDSTQAGCKVADFNNANWPAMRGVMRGMIDGVKSVQPGAKCGINFCVADVGASDALWDGIQPDGSQGHPKVRWDITTWHNYEVYGDIFNIGIDGAGPGFDLPTYCKARYGVPFMITEWNTGPEQTQAYRANYVTTQLSNFYANRKSHNIQSVMYYVLDSGNSTYGIMINGAPLSAPYAAFTGFTASHADV</sequence>
<dbReference type="Proteomes" id="UP000194546">
    <property type="component" value="Unassembled WGS sequence"/>
</dbReference>
<dbReference type="Gene3D" id="3.20.20.80">
    <property type="entry name" value="Glycosidases"/>
    <property type="match status" value="1"/>
</dbReference>
<dbReference type="InterPro" id="IPR017853">
    <property type="entry name" value="GH"/>
</dbReference>
<comment type="caution">
    <text evidence="1">The sequence shown here is derived from an EMBL/GenBank/DDBJ whole genome shotgun (WGS) entry which is preliminary data.</text>
</comment>
<evidence type="ECO:0000313" key="1">
    <source>
        <dbReference type="EMBL" id="OTP71035.1"/>
    </source>
</evidence>
<dbReference type="SUPFAM" id="SSF51445">
    <property type="entry name" value="(Trans)glycosidases"/>
    <property type="match status" value="1"/>
</dbReference>
<accession>A0A242MJW1</accession>
<evidence type="ECO:0000313" key="2">
    <source>
        <dbReference type="Proteomes" id="UP000194546"/>
    </source>
</evidence>
<reference evidence="1 2" key="1">
    <citation type="submission" date="2017-03" db="EMBL/GenBank/DDBJ databases">
        <title>Genome analysis of strain PAMC 26510.</title>
        <authorList>
            <person name="Oh H.-M."/>
            <person name="Yang J.-A."/>
        </authorList>
    </citation>
    <scope>NUCLEOTIDE SEQUENCE [LARGE SCALE GENOMIC DNA]</scope>
    <source>
        <strain evidence="1 2">PAMC 26510</strain>
    </source>
</reference>
<dbReference type="EMBL" id="NBTY01000129">
    <property type="protein sequence ID" value="OTP71035.1"/>
    <property type="molecule type" value="Genomic_DNA"/>
</dbReference>
<gene>
    <name evidence="1" type="ORF">PAMC26510_23810</name>
</gene>
<name>A0A242MJW1_CABSO</name>
<organism evidence="1 2">
    <name type="scientific">Caballeronia sordidicola</name>
    <name type="common">Burkholderia sordidicola</name>
    <dbReference type="NCBI Taxonomy" id="196367"/>
    <lineage>
        <taxon>Bacteria</taxon>
        <taxon>Pseudomonadati</taxon>
        <taxon>Pseudomonadota</taxon>
        <taxon>Betaproteobacteria</taxon>
        <taxon>Burkholderiales</taxon>
        <taxon>Burkholderiaceae</taxon>
        <taxon>Caballeronia</taxon>
    </lineage>
</organism>
<proteinExistence type="predicted"/>